<dbReference type="OrthoDB" id="6998040at2"/>
<feature type="transmembrane region" description="Helical" evidence="1">
    <location>
        <begin position="212"/>
        <end position="232"/>
    </location>
</feature>
<keyword evidence="4" id="KW-1185">Reference proteome</keyword>
<dbReference type="EMBL" id="FNRQ01000009">
    <property type="protein sequence ID" value="SEB21147.1"/>
    <property type="molecule type" value="Genomic_DNA"/>
</dbReference>
<sequence length="252" mass="27720">MTTIASNLTEVPLIDAHLAASRQGGGIRDLLRDTALLVSMLMQGGNTDPANELRERCVQLMTAFSAALEQRGYAADVREDALYAQCGLLDEAVLRYSSIEDRSSWEAHPLQVERFGKLDAGDHVFERLEERMREASPNVDLLECYAAILGLGFRGRYACPTGTSSGVREGETKRAALIVALGARLENLRPAVTRTFIADRNERRIADWFYRFSPWGIAGTCCIAAAFVYLVWGHALDAQLAHLMSSAPAMKP</sequence>
<dbReference type="InterPro" id="IPR038522">
    <property type="entry name" value="T4/T6SS_DotU_sf"/>
</dbReference>
<dbReference type="STRING" id="83784.SAMN05192564_10943"/>
<dbReference type="Proteomes" id="UP000198638">
    <property type="component" value="Unassembled WGS sequence"/>
</dbReference>
<keyword evidence="1" id="KW-0472">Membrane</keyword>
<evidence type="ECO:0000259" key="2">
    <source>
        <dbReference type="Pfam" id="PF09850"/>
    </source>
</evidence>
<dbReference type="Pfam" id="PF09850">
    <property type="entry name" value="DotU"/>
    <property type="match status" value="1"/>
</dbReference>
<feature type="domain" description="Type IV / VI secretion system DotU" evidence="2">
    <location>
        <begin position="28"/>
        <end position="231"/>
    </location>
</feature>
<gene>
    <name evidence="3" type="ORF">SAMN05192564_10943</name>
</gene>
<dbReference type="InterPro" id="IPR017732">
    <property type="entry name" value="T4/T6SS_DotU"/>
</dbReference>
<proteinExistence type="predicted"/>
<dbReference type="AlphaFoldDB" id="A0A1H4HGZ6"/>
<accession>A0A1H4HGZ6</accession>
<protein>
    <submittedName>
        <fullName evidence="3">Type VI secretion system protein ImpK</fullName>
    </submittedName>
</protein>
<dbReference type="RefSeq" id="WP_090536912.1">
    <property type="nucleotide sequence ID" value="NZ_FNRQ01000009.1"/>
</dbReference>
<keyword evidence="1" id="KW-1133">Transmembrane helix</keyword>
<keyword evidence="1" id="KW-0812">Transmembrane</keyword>
<name>A0A1H4HGZ6_9BURK</name>
<dbReference type="NCBIfam" id="TIGR03349">
    <property type="entry name" value="IV_VI_DotU"/>
    <property type="match status" value="1"/>
</dbReference>
<evidence type="ECO:0000256" key="1">
    <source>
        <dbReference type="SAM" id="Phobius"/>
    </source>
</evidence>
<evidence type="ECO:0000313" key="4">
    <source>
        <dbReference type="Proteomes" id="UP000198638"/>
    </source>
</evidence>
<reference evidence="4" key="1">
    <citation type="submission" date="2016-10" db="EMBL/GenBank/DDBJ databases">
        <authorList>
            <person name="Varghese N."/>
            <person name="Submissions S."/>
        </authorList>
    </citation>
    <scope>NUCLEOTIDE SEQUENCE [LARGE SCALE GENOMIC DNA]</scope>
    <source>
        <strain evidence="4">LMG 24000</strain>
    </source>
</reference>
<organism evidence="3 4">
    <name type="scientific">Paraburkholderia sartisoli</name>
    <dbReference type="NCBI Taxonomy" id="83784"/>
    <lineage>
        <taxon>Bacteria</taxon>
        <taxon>Pseudomonadati</taxon>
        <taxon>Pseudomonadota</taxon>
        <taxon>Betaproteobacteria</taxon>
        <taxon>Burkholderiales</taxon>
        <taxon>Burkholderiaceae</taxon>
        <taxon>Paraburkholderia</taxon>
    </lineage>
</organism>
<dbReference type="PANTHER" id="PTHR38033:SF1">
    <property type="entry name" value="DOTU FAMILY TYPE IV_VI SECRETION SYSTEM PROTEIN"/>
    <property type="match status" value="1"/>
</dbReference>
<evidence type="ECO:0000313" key="3">
    <source>
        <dbReference type="EMBL" id="SEB21147.1"/>
    </source>
</evidence>
<dbReference type="Gene3D" id="1.25.40.590">
    <property type="entry name" value="Type IV / VI secretion system, DotU"/>
    <property type="match status" value="1"/>
</dbReference>
<dbReference type="PANTHER" id="PTHR38033">
    <property type="entry name" value="MEMBRANE PROTEIN-RELATED"/>
    <property type="match status" value="1"/>
</dbReference>